<evidence type="ECO:0000313" key="4">
    <source>
        <dbReference type="Proteomes" id="UP000697330"/>
    </source>
</evidence>
<feature type="region of interest" description="Disordered" evidence="2">
    <location>
        <begin position="632"/>
        <end position="670"/>
    </location>
</feature>
<dbReference type="EMBL" id="DYWQ01000157">
    <property type="protein sequence ID" value="HJF46146.1"/>
    <property type="molecule type" value="Genomic_DNA"/>
</dbReference>
<protein>
    <recommendedName>
        <fullName evidence="5">Plasmid recombination enzyme</fullName>
    </recommendedName>
</protein>
<evidence type="ECO:0000313" key="3">
    <source>
        <dbReference type="EMBL" id="HJF46146.1"/>
    </source>
</evidence>
<dbReference type="RefSeq" id="WP_274959710.1">
    <property type="nucleotide sequence ID" value="NZ_DYWQ01000157.1"/>
</dbReference>
<name>A0A921GH36_9ACTN</name>
<dbReference type="Proteomes" id="UP000697330">
    <property type="component" value="Unassembled WGS sequence"/>
</dbReference>
<evidence type="ECO:0000256" key="1">
    <source>
        <dbReference type="SAM" id="Coils"/>
    </source>
</evidence>
<sequence length="670" mass="75699">MNKAGISYSVGANSQRHDDREFTPASAERSLAGRNETWALYTDGDGRPLRDEEAFNRFYAPSVAAYNEHLVETGHPERCVEDYHAKLVKQNEGYQRKLDEYRERYPKCQKGKRPPRGPSLLIENAVLQIGSREDGYGVCDSSFDPAEWKRRKALDARSRGKTHEAEDYVHEHLNDPELMERMRRAYARVREEWPKRFPHMQLLRVTMHFDEPCGTPHLNVNYTPWGTGFGKGQEVQCSFDRALKLDGFKKDKEFDAPTKFMRAVRDLVRECAESEGIETEVKNVNRKHVPNGLYQQTMAELEEKRAATEEACQAAQADAFLAAEESALEDAIARGLAERDARAERRKAESARAEATKAKREAAQAVTERDRAKGVRDLYAGESYQTKDGHTALGTKGLKAENARLRAENERLERNNAAKRAEGERIDAANAARSAALVERDRALKAGEERLAEDRAKLDGDRAEATRLLDGYDRAATEADYLPPHDPANIGERVVAEKRAHDDYWAAYRANGHKPPTVHEPGLRETVKVAKEARVGYEQATEEARRERDGLREFREGLVKLLEDLCWSVKMAQKEEDNKGHKATARFFRTVHGVFSKALTTLDDALVPEAPTLDRAAWDEALNAAEAEQARAEGRAHATATARVAASPVPREVQDWEPRRSKPSGWEFER</sequence>
<evidence type="ECO:0000256" key="2">
    <source>
        <dbReference type="SAM" id="MobiDB-lite"/>
    </source>
</evidence>
<comment type="caution">
    <text evidence="3">The sequence shown here is derived from an EMBL/GenBank/DDBJ whole genome shotgun (WGS) entry which is preliminary data.</text>
</comment>
<feature type="region of interest" description="Disordered" evidence="2">
    <location>
        <begin position="1"/>
        <end position="29"/>
    </location>
</feature>
<gene>
    <name evidence="3" type="ORF">K8U72_10270</name>
</gene>
<keyword evidence="1" id="KW-0175">Coiled coil</keyword>
<reference evidence="3" key="2">
    <citation type="submission" date="2021-09" db="EMBL/GenBank/DDBJ databases">
        <authorList>
            <person name="Gilroy R."/>
        </authorList>
    </citation>
    <scope>NUCLEOTIDE SEQUENCE</scope>
    <source>
        <strain evidence="3">CHK124-7917</strain>
    </source>
</reference>
<proteinExistence type="predicted"/>
<feature type="compositionally biased region" description="Low complexity" evidence="2">
    <location>
        <begin position="637"/>
        <end position="646"/>
    </location>
</feature>
<organism evidence="3 4">
    <name type="scientific">Thermophilibacter provencensis</name>
    <dbReference type="NCBI Taxonomy" id="1852386"/>
    <lineage>
        <taxon>Bacteria</taxon>
        <taxon>Bacillati</taxon>
        <taxon>Actinomycetota</taxon>
        <taxon>Coriobacteriia</taxon>
        <taxon>Coriobacteriales</taxon>
        <taxon>Atopobiaceae</taxon>
        <taxon>Thermophilibacter</taxon>
    </lineage>
</organism>
<reference evidence="3" key="1">
    <citation type="journal article" date="2021" name="PeerJ">
        <title>Extensive microbial diversity within the chicken gut microbiome revealed by metagenomics and culture.</title>
        <authorList>
            <person name="Gilroy R."/>
            <person name="Ravi A."/>
            <person name="Getino M."/>
            <person name="Pursley I."/>
            <person name="Horton D.L."/>
            <person name="Alikhan N.F."/>
            <person name="Baker D."/>
            <person name="Gharbi K."/>
            <person name="Hall N."/>
            <person name="Watson M."/>
            <person name="Adriaenssens E.M."/>
            <person name="Foster-Nyarko E."/>
            <person name="Jarju S."/>
            <person name="Secka A."/>
            <person name="Antonio M."/>
            <person name="Oren A."/>
            <person name="Chaudhuri R.R."/>
            <person name="La Ragione R."/>
            <person name="Hildebrand F."/>
            <person name="Pallen M.J."/>
        </authorList>
    </citation>
    <scope>NUCLEOTIDE SEQUENCE</scope>
    <source>
        <strain evidence="3">CHK124-7917</strain>
    </source>
</reference>
<evidence type="ECO:0008006" key="5">
    <source>
        <dbReference type="Google" id="ProtNLM"/>
    </source>
</evidence>
<dbReference type="AlphaFoldDB" id="A0A921GH36"/>
<dbReference type="Gene3D" id="3.30.930.30">
    <property type="match status" value="1"/>
</dbReference>
<feature type="coiled-coil region" evidence="1">
    <location>
        <begin position="395"/>
        <end position="422"/>
    </location>
</feature>
<feature type="region of interest" description="Disordered" evidence="2">
    <location>
        <begin position="344"/>
        <end position="369"/>
    </location>
</feature>
<accession>A0A921GH36</accession>